<keyword evidence="1" id="KW-0547">Nucleotide-binding</keyword>
<dbReference type="Gene3D" id="3.40.50.300">
    <property type="entry name" value="P-loop containing nucleotide triphosphate hydrolases"/>
    <property type="match status" value="1"/>
</dbReference>
<protein>
    <submittedName>
        <fullName evidence="4">Uncharacterized protein</fullName>
    </submittedName>
</protein>
<dbReference type="SUPFAM" id="SSF52540">
    <property type="entry name" value="P-loop containing nucleoside triphosphate hydrolases"/>
    <property type="match status" value="1"/>
</dbReference>
<proteinExistence type="predicted"/>
<dbReference type="EMBL" id="JAGIZB010000008">
    <property type="protein sequence ID" value="MBP0445138.1"/>
    <property type="molecule type" value="Genomic_DNA"/>
</dbReference>
<reference evidence="4 5" key="1">
    <citation type="submission" date="2021-03" db="EMBL/GenBank/DDBJ databases">
        <authorList>
            <person name="So Y."/>
        </authorList>
    </citation>
    <scope>NUCLEOTIDE SEQUENCE [LARGE SCALE GENOMIC DNA]</scope>
    <source>
        <strain evidence="4 5">SSH11</strain>
    </source>
</reference>
<evidence type="ECO:0000256" key="3">
    <source>
        <dbReference type="SAM" id="MobiDB-lite"/>
    </source>
</evidence>
<dbReference type="Proteomes" id="UP000681594">
    <property type="component" value="Unassembled WGS sequence"/>
</dbReference>
<evidence type="ECO:0000256" key="1">
    <source>
        <dbReference type="ARBA" id="ARBA00022741"/>
    </source>
</evidence>
<feature type="region of interest" description="Disordered" evidence="3">
    <location>
        <begin position="1"/>
        <end position="59"/>
    </location>
</feature>
<gene>
    <name evidence="4" type="ORF">J8J14_10135</name>
</gene>
<feature type="compositionally biased region" description="Pro residues" evidence="3">
    <location>
        <begin position="41"/>
        <end position="59"/>
    </location>
</feature>
<dbReference type="CDD" id="cd05387">
    <property type="entry name" value="BY-kinase"/>
    <property type="match status" value="1"/>
</dbReference>
<dbReference type="PANTHER" id="PTHR32309">
    <property type="entry name" value="TYROSINE-PROTEIN KINASE"/>
    <property type="match status" value="1"/>
</dbReference>
<organism evidence="4 5">
    <name type="scientific">Pararoseomonas baculiformis</name>
    <dbReference type="NCBI Taxonomy" id="2820812"/>
    <lineage>
        <taxon>Bacteria</taxon>
        <taxon>Pseudomonadati</taxon>
        <taxon>Pseudomonadota</taxon>
        <taxon>Alphaproteobacteria</taxon>
        <taxon>Acetobacterales</taxon>
        <taxon>Acetobacteraceae</taxon>
        <taxon>Pararoseomonas</taxon>
    </lineage>
</organism>
<evidence type="ECO:0000256" key="2">
    <source>
        <dbReference type="ARBA" id="ARBA00022840"/>
    </source>
</evidence>
<name>A0ABS4ADQ6_9PROT</name>
<comment type="caution">
    <text evidence="4">The sequence shown here is derived from an EMBL/GenBank/DDBJ whole genome shotgun (WGS) entry which is preliminary data.</text>
</comment>
<sequence length="304" mass="31704">MTSVPKPRSHLVERAAAALGSTSGVLPVPPPRPEAMEARQPVPPPPAPPLPPQQPLPPPIDAERLARAGLIDRNQARSRLVEEIAIVHHQVLRNVSEVPAALGRNARLVLVTSAMPGEGKTFSALNVAAGIAGVGGRPAVIVDLDGKRGSLTELLGCEKELGLRSIAAGTSPALVTPLPTAISNLSFLPYGVIPPDAPPVPQGATIAAAVLRLAAALPDRILLLDTPPCLATSEASVLAPVVGQVMLVVQAERVQRDQVEAALDMVCACPSVHLLLNQMRQRSQDSFGSVDYEGVYAPLTESRA</sequence>
<evidence type="ECO:0000313" key="4">
    <source>
        <dbReference type="EMBL" id="MBP0445138.1"/>
    </source>
</evidence>
<dbReference type="RefSeq" id="WP_209379385.1">
    <property type="nucleotide sequence ID" value="NZ_JAGIZB010000008.1"/>
</dbReference>
<keyword evidence="5" id="KW-1185">Reference proteome</keyword>
<dbReference type="PANTHER" id="PTHR32309:SF31">
    <property type="entry name" value="CAPSULAR EXOPOLYSACCHARIDE FAMILY"/>
    <property type="match status" value="1"/>
</dbReference>
<dbReference type="InterPro" id="IPR005702">
    <property type="entry name" value="Wzc-like_C"/>
</dbReference>
<evidence type="ECO:0000313" key="5">
    <source>
        <dbReference type="Proteomes" id="UP000681594"/>
    </source>
</evidence>
<accession>A0ABS4ADQ6</accession>
<dbReference type="InterPro" id="IPR050445">
    <property type="entry name" value="Bact_polysacc_biosynth/exp"/>
</dbReference>
<keyword evidence="2" id="KW-0067">ATP-binding</keyword>
<dbReference type="InterPro" id="IPR027417">
    <property type="entry name" value="P-loop_NTPase"/>
</dbReference>